<dbReference type="GO" id="GO:0042373">
    <property type="term" value="P:vitamin K metabolic process"/>
    <property type="evidence" value="ECO:0007669"/>
    <property type="project" value="UniProtKB-ARBA"/>
</dbReference>
<gene>
    <name evidence="28" type="ORF">GDO81_015864</name>
</gene>
<comment type="cofactor">
    <cofactor evidence="1">
        <name>FAD</name>
        <dbReference type="ChEBI" id="CHEBI:57692"/>
    </cofactor>
</comment>
<evidence type="ECO:0000256" key="10">
    <source>
        <dbReference type="ARBA" id="ARBA00022843"/>
    </source>
</evidence>
<dbReference type="AlphaFoldDB" id="A0AAV7ASE3"/>
<dbReference type="GO" id="GO:0006979">
    <property type="term" value="P:response to oxidative stress"/>
    <property type="evidence" value="ECO:0007669"/>
    <property type="project" value="UniProtKB-ARBA"/>
</dbReference>
<evidence type="ECO:0000256" key="2">
    <source>
        <dbReference type="ARBA" id="ARBA00004514"/>
    </source>
</evidence>
<evidence type="ECO:0000256" key="9">
    <source>
        <dbReference type="ARBA" id="ARBA00022827"/>
    </source>
</evidence>
<evidence type="ECO:0000256" key="20">
    <source>
        <dbReference type="ARBA" id="ARBA00042416"/>
    </source>
</evidence>
<evidence type="ECO:0000256" key="17">
    <source>
        <dbReference type="ARBA" id="ARBA00042288"/>
    </source>
</evidence>
<keyword evidence="7" id="KW-0597">Phosphoprotein</keyword>
<dbReference type="GO" id="GO:0005829">
    <property type="term" value="C:cytosol"/>
    <property type="evidence" value="ECO:0007669"/>
    <property type="project" value="UniProtKB-SubCell"/>
</dbReference>
<sequence length="277" mass="31097">MLGKRALVVLAHQEKTSFSHAMKEAAVEALKKNGWEVTISDLYTMKFNPLVSRDDITGNAQDPENFKYGVESMNAWKEGRLSKDIIAEQKKLEAADLVIFQFPMFWFGLPAMLKGWFDRVLTQGFAYNMSSMFDNGPFKDKKAVLSFTTGGIQSMYTPIGINGDMNVLLWPVQRGILNFCGFQVLEPQISYSIAHTPPEKRSQILEAWQARLEKIGEEKPISFAANEDFDLSFAGGFVLKKEVLEKNANNKYGLTVGQHEGKPFPPDNQVKAGSTRL</sequence>
<keyword evidence="6" id="KW-1017">Isopeptide bond</keyword>
<evidence type="ECO:0000256" key="16">
    <source>
        <dbReference type="ARBA" id="ARBA00042248"/>
    </source>
</evidence>
<evidence type="ECO:0000256" key="5">
    <source>
        <dbReference type="ARBA" id="ARBA00022490"/>
    </source>
</evidence>
<accession>A0AAV7ASE3</accession>
<evidence type="ECO:0000256" key="4">
    <source>
        <dbReference type="ARBA" id="ARBA00012648"/>
    </source>
</evidence>
<evidence type="ECO:0000256" key="15">
    <source>
        <dbReference type="ARBA" id="ARBA00041787"/>
    </source>
</evidence>
<comment type="caution">
    <text evidence="28">The sequence shown here is derived from an EMBL/GenBank/DDBJ whole genome shotgun (WGS) entry which is preliminary data.</text>
</comment>
<evidence type="ECO:0000256" key="7">
    <source>
        <dbReference type="ARBA" id="ARBA00022553"/>
    </source>
</evidence>
<evidence type="ECO:0000313" key="28">
    <source>
        <dbReference type="EMBL" id="KAG8562907.1"/>
    </source>
</evidence>
<evidence type="ECO:0000256" key="26">
    <source>
        <dbReference type="SAM" id="MobiDB-lite"/>
    </source>
</evidence>
<dbReference type="InterPro" id="IPR051545">
    <property type="entry name" value="NAD(P)H_dehydrogenase_qn"/>
</dbReference>
<dbReference type="PANTHER" id="PTHR10204">
    <property type="entry name" value="NAD P H OXIDOREDUCTASE-RELATED"/>
    <property type="match status" value="1"/>
</dbReference>
<dbReference type="EMBL" id="WNYA01000007">
    <property type="protein sequence ID" value="KAG8562907.1"/>
    <property type="molecule type" value="Genomic_DNA"/>
</dbReference>
<dbReference type="Gene3D" id="3.40.50.360">
    <property type="match status" value="1"/>
</dbReference>
<comment type="similarity">
    <text evidence="3">Belongs to the NAD(P)H dehydrogenase (quinone) family.</text>
</comment>
<protein>
    <recommendedName>
        <fullName evidence="14">NAD(P)H dehydrogenase [quinone] 1</fullName>
        <ecNumber evidence="4">1.6.5.2</ecNumber>
    </recommendedName>
    <alternativeName>
        <fullName evidence="18">Azoreductase</fullName>
    </alternativeName>
    <alternativeName>
        <fullName evidence="20">DT-diaphorase</fullName>
    </alternativeName>
    <alternativeName>
        <fullName evidence="16">Menadione reductase</fullName>
    </alternativeName>
    <alternativeName>
        <fullName evidence="17">NAD(P)H:quinone oxidoreductase 1</fullName>
    </alternativeName>
    <alternativeName>
        <fullName evidence="15">Phylloquinone reductase</fullName>
    </alternativeName>
    <alternativeName>
        <fullName evidence="19">Quinone reductase 1</fullName>
    </alternativeName>
</protein>
<evidence type="ECO:0000256" key="19">
    <source>
        <dbReference type="ARBA" id="ARBA00042364"/>
    </source>
</evidence>
<evidence type="ECO:0000256" key="12">
    <source>
        <dbReference type="ARBA" id="ARBA00023002"/>
    </source>
</evidence>
<dbReference type="InterPro" id="IPR003680">
    <property type="entry name" value="Flavodoxin_fold"/>
</dbReference>
<evidence type="ECO:0000256" key="25">
    <source>
        <dbReference type="ARBA" id="ARBA00049392"/>
    </source>
</evidence>
<feature type="domain" description="Flavodoxin-like fold" evidence="27">
    <location>
        <begin position="4"/>
        <end position="212"/>
    </location>
</feature>
<evidence type="ECO:0000256" key="1">
    <source>
        <dbReference type="ARBA" id="ARBA00001974"/>
    </source>
</evidence>
<organism evidence="28 29">
    <name type="scientific">Engystomops pustulosus</name>
    <name type="common">Tungara frog</name>
    <name type="synonym">Physalaemus pustulosus</name>
    <dbReference type="NCBI Taxonomy" id="76066"/>
    <lineage>
        <taxon>Eukaryota</taxon>
        <taxon>Metazoa</taxon>
        <taxon>Chordata</taxon>
        <taxon>Craniata</taxon>
        <taxon>Vertebrata</taxon>
        <taxon>Euteleostomi</taxon>
        <taxon>Amphibia</taxon>
        <taxon>Batrachia</taxon>
        <taxon>Anura</taxon>
        <taxon>Neobatrachia</taxon>
        <taxon>Hyloidea</taxon>
        <taxon>Leptodactylidae</taxon>
        <taxon>Leiuperinae</taxon>
        <taxon>Engystomops</taxon>
    </lineage>
</organism>
<dbReference type="FunFam" id="3.40.50.360:FF:000029">
    <property type="entry name" value="NAD(P)H dehydrogenase [quinone] 1"/>
    <property type="match status" value="1"/>
</dbReference>
<dbReference type="SUPFAM" id="SSF52218">
    <property type="entry name" value="Flavoproteins"/>
    <property type="match status" value="1"/>
</dbReference>
<keyword evidence="29" id="KW-1185">Reference proteome</keyword>
<dbReference type="GO" id="GO:0050136">
    <property type="term" value="F:NADH dehydrogenase (quinone) (non-electrogenic) activity"/>
    <property type="evidence" value="ECO:0007669"/>
    <property type="project" value="UniProtKB-ARBA"/>
</dbReference>
<evidence type="ECO:0000256" key="8">
    <source>
        <dbReference type="ARBA" id="ARBA00022630"/>
    </source>
</evidence>
<evidence type="ECO:0000259" key="27">
    <source>
        <dbReference type="Pfam" id="PF02525"/>
    </source>
</evidence>
<evidence type="ECO:0000256" key="3">
    <source>
        <dbReference type="ARBA" id="ARBA00006252"/>
    </source>
</evidence>
<comment type="subcellular location">
    <subcellularLocation>
        <location evidence="2">Cytoplasm</location>
        <location evidence="2">Cytosol</location>
    </subcellularLocation>
</comment>
<evidence type="ECO:0000256" key="23">
    <source>
        <dbReference type="ARBA" id="ARBA00048412"/>
    </source>
</evidence>
<keyword evidence="13" id="KW-0520">NAD</keyword>
<evidence type="ECO:0000256" key="22">
    <source>
        <dbReference type="ARBA" id="ARBA00048181"/>
    </source>
</evidence>
<evidence type="ECO:0000256" key="6">
    <source>
        <dbReference type="ARBA" id="ARBA00022499"/>
    </source>
</evidence>
<evidence type="ECO:0000256" key="11">
    <source>
        <dbReference type="ARBA" id="ARBA00022857"/>
    </source>
</evidence>
<evidence type="ECO:0000313" key="29">
    <source>
        <dbReference type="Proteomes" id="UP000824782"/>
    </source>
</evidence>
<comment type="subunit">
    <text evidence="21">Homodimer. Interacts with PDLIM4 isoform 2; this interaction stabilizes PDLIM4 isoform 2 in response to oxidative stress and protects it from ubiquitin-independent degradation by the core 20S proteasome. Interacts with TP73 (via SAM domain); this interaction is NADH-dependent, stabilizes TP73 in response to oxidative stress and protects it from ubiquitin-independent degradation by the 20S proteasome. Interacts with TP53; this interaction is NADH-dependent, stabilizes TP53 in response to oxidative stress and protects it from ubiquitin-independent degradation by the 20S proteasome.</text>
</comment>
<dbReference type="EC" id="1.6.5.2" evidence="4"/>
<name>A0AAV7ASE3_ENGPU</name>
<proteinExistence type="inferred from homology"/>
<evidence type="ECO:0000256" key="24">
    <source>
        <dbReference type="ARBA" id="ARBA00049236"/>
    </source>
</evidence>
<dbReference type="Proteomes" id="UP000824782">
    <property type="component" value="Unassembled WGS sequence"/>
</dbReference>
<evidence type="ECO:0000256" key="13">
    <source>
        <dbReference type="ARBA" id="ARBA00023027"/>
    </source>
</evidence>
<comment type="catalytic activity">
    <reaction evidence="25">
        <text>a quinone + NADPH + H(+) = a quinol + NADP(+)</text>
        <dbReference type="Rhea" id="RHEA:46164"/>
        <dbReference type="ChEBI" id="CHEBI:15378"/>
        <dbReference type="ChEBI" id="CHEBI:24646"/>
        <dbReference type="ChEBI" id="CHEBI:57783"/>
        <dbReference type="ChEBI" id="CHEBI:58349"/>
        <dbReference type="ChEBI" id="CHEBI:132124"/>
        <dbReference type="EC" id="1.6.5.2"/>
    </reaction>
    <physiologicalReaction direction="left-to-right" evidence="25">
        <dbReference type="Rhea" id="RHEA:46165"/>
    </physiologicalReaction>
</comment>
<keyword evidence="5" id="KW-0963">Cytoplasm</keyword>
<feature type="region of interest" description="Disordered" evidence="26">
    <location>
        <begin position="255"/>
        <end position="277"/>
    </location>
</feature>
<evidence type="ECO:0000256" key="18">
    <source>
        <dbReference type="ARBA" id="ARBA00042298"/>
    </source>
</evidence>
<evidence type="ECO:0000256" key="21">
    <source>
        <dbReference type="ARBA" id="ARBA00046551"/>
    </source>
</evidence>
<keyword evidence="10" id="KW-0832">Ubl conjugation</keyword>
<reference evidence="28" key="1">
    <citation type="thesis" date="2020" institute="ProQuest LLC" country="789 East Eisenhower Parkway, Ann Arbor, MI, USA">
        <title>Comparative Genomics and Chromosome Evolution.</title>
        <authorList>
            <person name="Mudd A.B."/>
        </authorList>
    </citation>
    <scope>NUCLEOTIDE SEQUENCE</scope>
    <source>
        <strain evidence="28">237g6f4</strain>
        <tissue evidence="28">Blood</tissue>
    </source>
</reference>
<dbReference type="InterPro" id="IPR029039">
    <property type="entry name" value="Flavoprotein-like_sf"/>
</dbReference>
<evidence type="ECO:0000256" key="14">
    <source>
        <dbReference type="ARBA" id="ARBA00040776"/>
    </source>
</evidence>
<comment type="catalytic activity">
    <reaction evidence="23">
        <text>menadione + NADH + H(+) = menadiol + NAD(+)</text>
        <dbReference type="Rhea" id="RHEA:69695"/>
        <dbReference type="ChEBI" id="CHEBI:6746"/>
        <dbReference type="ChEBI" id="CHEBI:15378"/>
        <dbReference type="ChEBI" id="CHEBI:28869"/>
        <dbReference type="ChEBI" id="CHEBI:57540"/>
        <dbReference type="ChEBI" id="CHEBI:57945"/>
    </reaction>
    <physiologicalReaction direction="left-to-right" evidence="23">
        <dbReference type="Rhea" id="RHEA:69696"/>
    </physiologicalReaction>
</comment>
<keyword evidence="8" id="KW-0285">Flavoprotein</keyword>
<dbReference type="PANTHER" id="PTHR10204:SF34">
    <property type="entry name" value="NAD(P)H DEHYDROGENASE [QUINONE] 1 ISOFORM 1"/>
    <property type="match status" value="1"/>
</dbReference>
<dbReference type="Pfam" id="PF02525">
    <property type="entry name" value="Flavodoxin_2"/>
    <property type="match status" value="1"/>
</dbReference>
<comment type="catalytic activity">
    <reaction evidence="24">
        <text>ubiquinone-10 + NADH + H(+) = ubiquinol-10 + NAD(+)</text>
        <dbReference type="Rhea" id="RHEA:61984"/>
        <dbReference type="ChEBI" id="CHEBI:15378"/>
        <dbReference type="ChEBI" id="CHEBI:46245"/>
        <dbReference type="ChEBI" id="CHEBI:57540"/>
        <dbReference type="ChEBI" id="CHEBI:57945"/>
        <dbReference type="ChEBI" id="CHEBI:64183"/>
    </reaction>
    <physiologicalReaction direction="left-to-right" evidence="24">
        <dbReference type="Rhea" id="RHEA:61985"/>
    </physiologicalReaction>
</comment>
<comment type="catalytic activity">
    <reaction evidence="22">
        <text>a quinone + NADH + H(+) = a quinol + NAD(+)</text>
        <dbReference type="Rhea" id="RHEA:46160"/>
        <dbReference type="ChEBI" id="CHEBI:15378"/>
        <dbReference type="ChEBI" id="CHEBI:24646"/>
        <dbReference type="ChEBI" id="CHEBI:57540"/>
        <dbReference type="ChEBI" id="CHEBI:57945"/>
        <dbReference type="ChEBI" id="CHEBI:132124"/>
        <dbReference type="EC" id="1.6.5.2"/>
    </reaction>
    <physiologicalReaction direction="left-to-right" evidence="22">
        <dbReference type="Rhea" id="RHEA:46161"/>
    </physiologicalReaction>
</comment>
<keyword evidence="11" id="KW-0521">NADP</keyword>
<keyword evidence="12" id="KW-0560">Oxidoreductase</keyword>
<keyword evidence="9" id="KW-0274">FAD</keyword>